<reference evidence="2" key="2">
    <citation type="journal article" date="2019" name="Syst. Entomol.">
        <title>Higher-level phylogeny and evolutionary history of Pentatomomorpha (Hemiptera: Heteroptera) inferred from mitochondrial genome sequences.</title>
        <authorList>
            <person name="Liu Y."/>
            <person name="Li H."/>
            <person name="Song F."/>
            <person name="Zhao Y."/>
            <person name="Wilson J.-J."/>
            <person name="Cai W."/>
        </authorList>
    </citation>
    <scope>NUCLEOTIDE SEQUENCE</scope>
</reference>
<keyword evidence="1" id="KW-0812">Transmembrane</keyword>
<keyword evidence="2" id="KW-0496">Mitochondrion</keyword>
<dbReference type="GeneID" id="41699823"/>
<proteinExistence type="predicted"/>
<geneLocation type="mitochondrion" evidence="2"/>
<reference evidence="2" key="1">
    <citation type="submission" date="2016-05" db="EMBL/GenBank/DDBJ databases">
        <authorList>
            <person name="Yang C."/>
            <person name="Li H."/>
            <person name="Cai W.Z."/>
        </authorList>
    </citation>
    <scope>NUCLEOTIDE SEQUENCE</scope>
</reference>
<keyword evidence="1" id="KW-0472">Membrane</keyword>
<accession>A0A4Y1JVV3</accession>
<dbReference type="EMBL" id="KX345788">
    <property type="protein sequence ID" value="APO08913.1"/>
    <property type="molecule type" value="Genomic_DNA"/>
</dbReference>
<evidence type="ECO:0000313" key="2">
    <source>
        <dbReference type="EMBL" id="APO08913.1"/>
    </source>
</evidence>
<organism evidence="2">
    <name type="scientific">Dysdercus evanescens</name>
    <dbReference type="NCBI Taxonomy" id="941346"/>
    <lineage>
        <taxon>Eukaryota</taxon>
        <taxon>Metazoa</taxon>
        <taxon>Ecdysozoa</taxon>
        <taxon>Arthropoda</taxon>
        <taxon>Hexapoda</taxon>
        <taxon>Insecta</taxon>
        <taxon>Pterygota</taxon>
        <taxon>Neoptera</taxon>
        <taxon>Paraneoptera</taxon>
        <taxon>Hemiptera</taxon>
        <taxon>Heteroptera</taxon>
        <taxon>Panheteroptera</taxon>
        <taxon>Pentatomomorpha</taxon>
        <taxon>Pyrrhocoroidea</taxon>
        <taxon>Pyrrhocoridae</taxon>
        <taxon>Dysdercus</taxon>
    </lineage>
</organism>
<evidence type="ECO:0000256" key="1">
    <source>
        <dbReference type="SAM" id="Phobius"/>
    </source>
</evidence>
<dbReference type="RefSeq" id="YP_009643470.1">
    <property type="nucleotide sequence ID" value="NC_042437.1"/>
</dbReference>
<sequence length="51" mass="6257">MPQMAPLWWELLYMTTTTMLILTAIIIYHSKNIELNNTTKNYKKLQKNWKW</sequence>
<gene>
    <name evidence="2" type="primary">ATP8</name>
</gene>
<name>A0A4Y1JVV3_9HEMI</name>
<dbReference type="CTD" id="4509"/>
<keyword evidence="1" id="KW-1133">Transmembrane helix</keyword>
<dbReference type="AlphaFoldDB" id="A0A4Y1JVV3"/>
<feature type="transmembrane region" description="Helical" evidence="1">
    <location>
        <begin position="6"/>
        <end position="28"/>
    </location>
</feature>
<protein>
    <submittedName>
        <fullName evidence="2">ATP synthase F0 subunit 8</fullName>
    </submittedName>
</protein>